<reference evidence="1" key="1">
    <citation type="submission" date="2022-09" db="EMBL/GenBank/DDBJ databases">
        <authorList>
            <person name="Cesa-Luna C."/>
            <person name="Girard L."/>
            <person name="Lood C."/>
            <person name="Hofte M."/>
            <person name="De Mot R."/>
        </authorList>
    </citation>
    <scope>NUCLEOTIDE SEQUENCE</scope>
    <source>
        <strain evidence="1">B1M3-32</strain>
    </source>
</reference>
<protein>
    <submittedName>
        <fullName evidence="1">Uncharacterized protein</fullName>
    </submittedName>
</protein>
<organism evidence="1 2">
    <name type="scientific">Pseudomonas koreensis</name>
    <dbReference type="NCBI Taxonomy" id="198620"/>
    <lineage>
        <taxon>Bacteria</taxon>
        <taxon>Pseudomonadati</taxon>
        <taxon>Pseudomonadota</taxon>
        <taxon>Gammaproteobacteria</taxon>
        <taxon>Pseudomonadales</taxon>
        <taxon>Pseudomonadaceae</taxon>
        <taxon>Pseudomonas</taxon>
    </lineage>
</organism>
<keyword evidence="2" id="KW-1185">Reference proteome</keyword>
<gene>
    <name evidence="1" type="ORF">OC940_06465</name>
</gene>
<dbReference type="Proteomes" id="UP001139955">
    <property type="component" value="Unassembled WGS sequence"/>
</dbReference>
<reference evidence="1" key="2">
    <citation type="journal article" date="2023" name="mSystems">
        <title>Charting the Lipopeptidome of Nonpathogenic Pseudomonas.</title>
        <authorList>
            <person name="Cesa-Luna C."/>
            <person name="Geudens N."/>
            <person name="Girard L."/>
            <person name="De Roo V."/>
            <person name="Maklad H.R."/>
            <person name="Martins J.C."/>
            <person name="Hofte M."/>
            <person name="De Mot R."/>
        </authorList>
    </citation>
    <scope>NUCLEOTIDE SEQUENCE</scope>
    <source>
        <strain evidence="1">B1M3-32</strain>
    </source>
</reference>
<accession>A0A9X2XEY3</accession>
<dbReference type="AlphaFoldDB" id="A0A9X2XEY3"/>
<sequence length="146" mass="17249">MKKFTSRNSEYFSTLENEVYRALQHLPPLFRVSHNTNPVQHVGGHSGEPFSYRPDFEVRDDHDYRLLIELKSEHAMSLQNMVKLKEIDNTIRHKQKSALLILVWTRDISRARYSSMPEFEALNIVPFQYSSDIESIIINAFDNFFR</sequence>
<name>A0A9X2XEY3_9PSED</name>
<proteinExistence type="predicted"/>
<dbReference type="RefSeq" id="WP_301621361.1">
    <property type="nucleotide sequence ID" value="NZ_JAOSKY010000002.1"/>
</dbReference>
<dbReference type="EMBL" id="JAOSKY010000002">
    <property type="protein sequence ID" value="MCU7247438.1"/>
    <property type="molecule type" value="Genomic_DNA"/>
</dbReference>
<evidence type="ECO:0000313" key="2">
    <source>
        <dbReference type="Proteomes" id="UP001139955"/>
    </source>
</evidence>
<evidence type="ECO:0000313" key="1">
    <source>
        <dbReference type="EMBL" id="MCU7247438.1"/>
    </source>
</evidence>
<comment type="caution">
    <text evidence="1">The sequence shown here is derived from an EMBL/GenBank/DDBJ whole genome shotgun (WGS) entry which is preliminary data.</text>
</comment>